<keyword evidence="8" id="KW-0963">Cytoplasm</keyword>
<evidence type="ECO:0000313" key="13">
    <source>
        <dbReference type="EMBL" id="KAG2501470.1"/>
    </source>
</evidence>
<evidence type="ECO:0000256" key="12">
    <source>
        <dbReference type="SAM" id="MobiDB-lite"/>
    </source>
</evidence>
<evidence type="ECO:0000256" key="4">
    <source>
        <dbReference type="ARBA" id="ARBA00004784"/>
    </source>
</evidence>
<protein>
    <recommendedName>
        <fullName evidence="7">adenine phosphoribosyltransferase</fullName>
        <ecNumber evidence="7">2.4.2.7</ecNumber>
    </recommendedName>
</protein>
<evidence type="ECO:0000256" key="3">
    <source>
        <dbReference type="ARBA" id="ARBA00004659"/>
    </source>
</evidence>
<comment type="pathway">
    <text evidence="3">Purine metabolism; AMP biosynthesis via salvage pathway; AMP from adenine: step 1/1.</text>
</comment>
<comment type="subcellular location">
    <subcellularLocation>
        <location evidence="2">Cytoplasm</location>
    </subcellularLocation>
</comment>
<dbReference type="PANTHER" id="PTHR11776">
    <property type="entry name" value="ADENINE PHOSPHORIBOSYLTRANSFERASE"/>
    <property type="match status" value="1"/>
</dbReference>
<comment type="subunit">
    <text evidence="6">Homodimer.</text>
</comment>
<dbReference type="PANTHER" id="PTHR11776:SF7">
    <property type="entry name" value="PHOSPHORIBOSYLTRANSFERASE DOMAIN-CONTAINING PROTEIN"/>
    <property type="match status" value="1"/>
</dbReference>
<dbReference type="InterPro" id="IPR027417">
    <property type="entry name" value="P-loop_NTPase"/>
</dbReference>
<keyword evidence="14" id="KW-1185">Reference proteome</keyword>
<feature type="compositionally biased region" description="Gly residues" evidence="12">
    <location>
        <begin position="339"/>
        <end position="349"/>
    </location>
</feature>
<feature type="region of interest" description="Disordered" evidence="12">
    <location>
        <begin position="337"/>
        <end position="429"/>
    </location>
</feature>
<dbReference type="AlphaFoldDB" id="A0A835YN11"/>
<dbReference type="GO" id="GO:0003999">
    <property type="term" value="F:adenine phosphoribosyltransferase activity"/>
    <property type="evidence" value="ECO:0007669"/>
    <property type="project" value="UniProtKB-EC"/>
</dbReference>
<feature type="compositionally biased region" description="Polar residues" evidence="12">
    <location>
        <begin position="30"/>
        <end position="41"/>
    </location>
</feature>
<dbReference type="Proteomes" id="UP000612055">
    <property type="component" value="Unassembled WGS sequence"/>
</dbReference>
<keyword evidence="10" id="KW-0808">Transferase</keyword>
<evidence type="ECO:0000256" key="10">
    <source>
        <dbReference type="ARBA" id="ARBA00022679"/>
    </source>
</evidence>
<comment type="similarity">
    <text evidence="5">Belongs to the purine/pyrimidine phosphoribosyltransferase family.</text>
</comment>
<gene>
    <name evidence="13" type="ORF">HYH03_001249</name>
</gene>
<feature type="region of interest" description="Disordered" evidence="12">
    <location>
        <begin position="1"/>
        <end position="43"/>
    </location>
</feature>
<dbReference type="OrthoDB" id="363185at2759"/>
<evidence type="ECO:0000256" key="5">
    <source>
        <dbReference type="ARBA" id="ARBA00008391"/>
    </source>
</evidence>
<evidence type="ECO:0000256" key="11">
    <source>
        <dbReference type="ARBA" id="ARBA00022726"/>
    </source>
</evidence>
<comment type="caution">
    <text evidence="13">The sequence shown here is derived from an EMBL/GenBank/DDBJ whole genome shotgun (WGS) entry which is preliminary data.</text>
</comment>
<dbReference type="Gene3D" id="3.40.50.2020">
    <property type="match status" value="1"/>
</dbReference>
<dbReference type="InterPro" id="IPR000836">
    <property type="entry name" value="PRTase_dom"/>
</dbReference>
<comment type="catalytic activity">
    <reaction evidence="1">
        <text>AMP + diphosphate = 5-phospho-alpha-D-ribose 1-diphosphate + adenine</text>
        <dbReference type="Rhea" id="RHEA:16609"/>
        <dbReference type="ChEBI" id="CHEBI:16708"/>
        <dbReference type="ChEBI" id="CHEBI:33019"/>
        <dbReference type="ChEBI" id="CHEBI:58017"/>
        <dbReference type="ChEBI" id="CHEBI:456215"/>
        <dbReference type="EC" id="2.4.2.7"/>
    </reaction>
</comment>
<dbReference type="SUPFAM" id="SSF53271">
    <property type="entry name" value="PRTase-like"/>
    <property type="match status" value="1"/>
</dbReference>
<dbReference type="EC" id="2.4.2.7" evidence="7"/>
<feature type="region of interest" description="Disordered" evidence="12">
    <location>
        <begin position="593"/>
        <end position="622"/>
    </location>
</feature>
<dbReference type="CDD" id="cd06223">
    <property type="entry name" value="PRTases_typeI"/>
    <property type="match status" value="1"/>
</dbReference>
<dbReference type="InterPro" id="IPR029057">
    <property type="entry name" value="PRTase-like"/>
</dbReference>
<organism evidence="13 14">
    <name type="scientific">Edaphochlamys debaryana</name>
    <dbReference type="NCBI Taxonomy" id="47281"/>
    <lineage>
        <taxon>Eukaryota</taxon>
        <taxon>Viridiplantae</taxon>
        <taxon>Chlorophyta</taxon>
        <taxon>core chlorophytes</taxon>
        <taxon>Chlorophyceae</taxon>
        <taxon>CS clade</taxon>
        <taxon>Chlamydomonadales</taxon>
        <taxon>Chlamydomonadales incertae sedis</taxon>
        <taxon>Edaphochlamys</taxon>
    </lineage>
</organism>
<proteinExistence type="inferred from homology"/>
<feature type="compositionally biased region" description="Basic and acidic residues" evidence="12">
    <location>
        <begin position="352"/>
        <end position="362"/>
    </location>
</feature>
<keyword evidence="11" id="KW-0660">Purine salvage</keyword>
<evidence type="ECO:0000256" key="6">
    <source>
        <dbReference type="ARBA" id="ARBA00011738"/>
    </source>
</evidence>
<dbReference type="GO" id="GO:0006166">
    <property type="term" value="P:purine ribonucleoside salvage"/>
    <property type="evidence" value="ECO:0007669"/>
    <property type="project" value="UniProtKB-KW"/>
</dbReference>
<dbReference type="Gene3D" id="3.40.50.300">
    <property type="entry name" value="P-loop containing nucleotide triphosphate hydrolases"/>
    <property type="match status" value="1"/>
</dbReference>
<dbReference type="EMBL" id="JAEHOE010000002">
    <property type="protein sequence ID" value="KAG2501470.1"/>
    <property type="molecule type" value="Genomic_DNA"/>
</dbReference>
<name>A0A835YN11_9CHLO</name>
<evidence type="ECO:0000256" key="7">
    <source>
        <dbReference type="ARBA" id="ARBA00011893"/>
    </source>
</evidence>
<feature type="compositionally biased region" description="Gly residues" evidence="12">
    <location>
        <begin position="410"/>
        <end position="420"/>
    </location>
</feature>
<evidence type="ECO:0000256" key="9">
    <source>
        <dbReference type="ARBA" id="ARBA00022676"/>
    </source>
</evidence>
<accession>A0A835YN11</accession>
<reference evidence="13" key="1">
    <citation type="journal article" date="2020" name="bioRxiv">
        <title>Comparative genomics of Chlamydomonas.</title>
        <authorList>
            <person name="Craig R.J."/>
            <person name="Hasan A.R."/>
            <person name="Ness R.W."/>
            <person name="Keightley P.D."/>
        </authorList>
    </citation>
    <scope>NUCLEOTIDE SEQUENCE</scope>
    <source>
        <strain evidence="13">CCAP 11/70</strain>
    </source>
</reference>
<comment type="pathway">
    <text evidence="4">Pyrimidine metabolism; CTP biosynthesis via salvage pathway; CTP from cytidine: step 1/3.</text>
</comment>
<dbReference type="GO" id="GO:0005829">
    <property type="term" value="C:cytosol"/>
    <property type="evidence" value="ECO:0007669"/>
    <property type="project" value="TreeGrafter"/>
</dbReference>
<evidence type="ECO:0000313" key="14">
    <source>
        <dbReference type="Proteomes" id="UP000612055"/>
    </source>
</evidence>
<evidence type="ECO:0000256" key="1">
    <source>
        <dbReference type="ARBA" id="ARBA00000868"/>
    </source>
</evidence>
<dbReference type="InterPro" id="IPR050120">
    <property type="entry name" value="Adenine_PRTase"/>
</dbReference>
<evidence type="ECO:0000256" key="8">
    <source>
        <dbReference type="ARBA" id="ARBA00022490"/>
    </source>
</evidence>
<feature type="compositionally biased region" description="Polar residues" evidence="12">
    <location>
        <begin position="597"/>
        <end position="606"/>
    </location>
</feature>
<sequence>MPPSAVAASNADHGGGGQPHRKPVDIAAGPTSSPASFSSNPAVGCVDAHPPTPAVNAPAQPPFIASAFLFVPCLLLRLCLCLRLPLPRLPGRRCQPLPRWVVVVCGRRGSGKDFLAAALAAEAADREGPTARALAAAVQASGGTTAMDGGVSVCIRSISEATKRAYAAQTGADAELLLGEGPEARAYKEAHRAALLAFHEGQARAGSWDEGMGVRAHGPGLLRAHFVDTVRAAGAAGCALTVVTGLREPEVLDLPRACRELLPGIQVVTVLVLASDAAKARRHGWAPAATLDAHPSEAALEAAPRALWGAVFENEAEGMDAARAWVRGVLLPVLLRGPPGAGGGGGTDGSGPEERGPEERGRGPARVEAGGAGPQLAARERPTAGGERLSTTIVAERLRGSSGAVPVGPQGPGAGGGTQAGEGPPEDPRVTRFRQLVPCTPDFPRPGIVFRNILHLSAEGLALSAELLAERLLAAAAAATDASSTLTTTSPTAPLPATSITTAAAADGPCADACDARVSLGAAAGIDAVAGVEAGGLVFAAPVAALLRVPLIPLRKRRGGGNVAAPLPPPLLSSAPYGGSFIGAHASAVRNAVANPNPDTSMSSRTADGGSASGLMPASQPPAVSVGEEVQQQQCLEVWAPALAPLVPGCPLRVCLVDDVLSSGATAGAAVGLLRRGGAEVVAVGVAGELPEHGGRATLAGMGVARVEALLAFPGL</sequence>
<evidence type="ECO:0000256" key="2">
    <source>
        <dbReference type="ARBA" id="ARBA00004496"/>
    </source>
</evidence>
<keyword evidence="9" id="KW-0328">Glycosyltransferase</keyword>